<reference evidence="1 2" key="1">
    <citation type="journal article" date="2023" name="Sci. Data">
        <title>Genome assembly of the Korean intertidal mud-creeper Batillaria attramentaria.</title>
        <authorList>
            <person name="Patra A.K."/>
            <person name="Ho P.T."/>
            <person name="Jun S."/>
            <person name="Lee S.J."/>
            <person name="Kim Y."/>
            <person name="Won Y.J."/>
        </authorList>
    </citation>
    <scope>NUCLEOTIDE SEQUENCE [LARGE SCALE GENOMIC DNA]</scope>
    <source>
        <strain evidence="1">Wonlab-2016</strain>
    </source>
</reference>
<feature type="non-terminal residue" evidence="1">
    <location>
        <position position="83"/>
    </location>
</feature>
<evidence type="ECO:0000313" key="2">
    <source>
        <dbReference type="Proteomes" id="UP001519460"/>
    </source>
</evidence>
<organism evidence="1 2">
    <name type="scientific">Batillaria attramentaria</name>
    <dbReference type="NCBI Taxonomy" id="370345"/>
    <lineage>
        <taxon>Eukaryota</taxon>
        <taxon>Metazoa</taxon>
        <taxon>Spiralia</taxon>
        <taxon>Lophotrochozoa</taxon>
        <taxon>Mollusca</taxon>
        <taxon>Gastropoda</taxon>
        <taxon>Caenogastropoda</taxon>
        <taxon>Sorbeoconcha</taxon>
        <taxon>Cerithioidea</taxon>
        <taxon>Batillariidae</taxon>
        <taxon>Batillaria</taxon>
    </lineage>
</organism>
<dbReference type="EMBL" id="JACVVK020000005">
    <property type="protein sequence ID" value="KAK7506964.1"/>
    <property type="molecule type" value="Genomic_DNA"/>
</dbReference>
<keyword evidence="2" id="KW-1185">Reference proteome</keyword>
<comment type="caution">
    <text evidence="1">The sequence shown here is derived from an EMBL/GenBank/DDBJ whole genome shotgun (WGS) entry which is preliminary data.</text>
</comment>
<accession>A0ABD0M6B9</accession>
<dbReference type="Proteomes" id="UP001519460">
    <property type="component" value="Unassembled WGS sequence"/>
</dbReference>
<feature type="non-terminal residue" evidence="1">
    <location>
        <position position="1"/>
    </location>
</feature>
<evidence type="ECO:0000313" key="1">
    <source>
        <dbReference type="EMBL" id="KAK7506964.1"/>
    </source>
</evidence>
<proteinExistence type="predicted"/>
<dbReference type="AlphaFoldDB" id="A0ABD0M6B9"/>
<name>A0ABD0M6B9_9CAEN</name>
<protein>
    <submittedName>
        <fullName evidence="1">Uncharacterized protein</fullName>
    </submittedName>
</protein>
<sequence length="83" mass="9449">LVPSFRRTSKYERNHIVDGVASFFASLLHPPLHLGSHQSQGTLLHTASVCRAPPRGKYGTRRDHYSRREDHPLICRLCDTAKQ</sequence>
<gene>
    <name evidence="1" type="ORF">BaRGS_00001815</name>
</gene>